<dbReference type="OrthoDB" id="2081214at2"/>
<evidence type="ECO:0000256" key="1">
    <source>
        <dbReference type="SAM" id="Phobius"/>
    </source>
</evidence>
<protein>
    <submittedName>
        <fullName evidence="2">Uncharacterized protein</fullName>
    </submittedName>
</protein>
<feature type="transmembrane region" description="Helical" evidence="1">
    <location>
        <begin position="16"/>
        <end position="36"/>
    </location>
</feature>
<proteinExistence type="predicted"/>
<dbReference type="Proteomes" id="UP000426444">
    <property type="component" value="Chromosome"/>
</dbReference>
<keyword evidence="1" id="KW-0472">Membrane</keyword>
<dbReference type="AlphaFoldDB" id="A0A6I6DC65"/>
<feature type="transmembrane region" description="Helical" evidence="1">
    <location>
        <begin position="43"/>
        <end position="62"/>
    </location>
</feature>
<keyword evidence="3" id="KW-1185">Reference proteome</keyword>
<reference evidence="3" key="1">
    <citation type="journal article" date="2019" name="Microbiology">
        <title>Complete Genome Sequence of an Uncultured Bacterium of the Candidate Phylum Bipolaricaulota.</title>
        <authorList>
            <person name="Kadnikov V.V."/>
            <person name="Mardanov A.V."/>
            <person name="Beletsky A.V."/>
            <person name="Frank Y.A."/>
            <person name="Karnachuk O.V."/>
            <person name="Ravin N.V."/>
        </authorList>
    </citation>
    <scope>NUCLEOTIDE SEQUENCE [LARGE SCALE GENOMIC DNA]</scope>
</reference>
<sequence length="587" mass="69005">MFDIYRLRVSIVNNSYLWMSIWVLFMLNIALITFVYRGFEWTYFFLTILLVIAGLMIIKFIASLPLVTEQEIIEEVEVNVNDLMEQIKPICEDIFNRKVDNYMQLFLTNLQKEIIKGSEWLWQDYINFLQKVNEKSNGIRTTIQLVYSYNDERTKILESIENNNAYVIRLVNEVFSSREKAVNSIDRYLHKKSTELKQILEKEKEIFYGYVNELLIEQLNTQEEGLELIEYINIYTLGDQFNSIIEQSIESRMQEFENTINQEMEDHSADMVGQMQMTTSKLSSVFIDLEEDITTLLDMCKNESNLLIKRLEEKITDITELKDESSGLLVTIAWQDILLEKRWQDILEKIYKVKKMVFENLSPDVTEHIENYIIREIPVLYDLKTVPESILHYKLVVDTEVIYQIYNNNKLSNVITNDAYILLNYVNVVESLVKKAVSINDIGISKIREIRENVKNSAYTECFDNIVNKIENKNPDLLTYLQNCHPSNFYTFCNIPYINEKPEDINTAAWMLFLGVIQKENVDEGLYELIGLLLIIHSLRNLYIHPFKSEPIPVNDNEKIELMRSCFKDAVSLILSLKLKGMVKLNY</sequence>
<dbReference type="RefSeq" id="WP_156204008.1">
    <property type="nucleotide sequence ID" value="NZ_CP046457.1"/>
</dbReference>
<gene>
    <name evidence="2" type="ORF">SYNTR_1602</name>
</gene>
<dbReference type="EMBL" id="CP046457">
    <property type="protein sequence ID" value="QGU00196.1"/>
    <property type="molecule type" value="Genomic_DNA"/>
</dbReference>
<keyword evidence="1" id="KW-0812">Transmembrane</keyword>
<evidence type="ECO:0000313" key="2">
    <source>
        <dbReference type="EMBL" id="QGU00196.1"/>
    </source>
</evidence>
<evidence type="ECO:0000313" key="3">
    <source>
        <dbReference type="Proteomes" id="UP000426444"/>
    </source>
</evidence>
<name>A0A6I6DC65_9FIRM</name>
<keyword evidence="1" id="KW-1133">Transmembrane helix</keyword>
<accession>A0A6I6DC65</accession>
<dbReference type="KEGG" id="salq:SYNTR_1602"/>
<organism evidence="2 3">
    <name type="scientific">Candidatus Syntrophocurvum alkaliphilum</name>
    <dbReference type="NCBI Taxonomy" id="2293317"/>
    <lineage>
        <taxon>Bacteria</taxon>
        <taxon>Bacillati</taxon>
        <taxon>Bacillota</taxon>
        <taxon>Clostridia</taxon>
        <taxon>Eubacteriales</taxon>
        <taxon>Syntrophomonadaceae</taxon>
        <taxon>Candidatus Syntrophocurvum</taxon>
    </lineage>
</organism>